<keyword evidence="4 9" id="KW-0132">Cell division</keyword>
<evidence type="ECO:0000313" key="12">
    <source>
        <dbReference type="Proteomes" id="UP000605148"/>
    </source>
</evidence>
<comment type="subcellular location">
    <subcellularLocation>
        <location evidence="9">Cell inner membrane</location>
        <topology evidence="9">Single-pass type II membrane protein</topology>
    </subcellularLocation>
    <subcellularLocation>
        <location evidence="1">Membrane</location>
    </subcellularLocation>
    <text evidence="9">Localizes to the division septum.</text>
</comment>
<keyword evidence="8 9" id="KW-0131">Cell cycle</keyword>
<dbReference type="PROSITE" id="PS51779">
    <property type="entry name" value="POTRA"/>
    <property type="match status" value="1"/>
</dbReference>
<comment type="similarity">
    <text evidence="9">Belongs to the FtsQ/DivIB family. FtsQ subfamily.</text>
</comment>
<dbReference type="Pfam" id="PF03799">
    <property type="entry name" value="FtsQ_DivIB_C"/>
    <property type="match status" value="1"/>
</dbReference>
<feature type="domain" description="POTRA" evidence="10">
    <location>
        <begin position="85"/>
        <end position="153"/>
    </location>
</feature>
<reference evidence="11" key="1">
    <citation type="journal article" date="2014" name="Int. J. Syst. Evol. Microbiol.">
        <title>Complete genome sequence of Corynebacterium casei LMG S-19264T (=DSM 44701T), isolated from a smear-ripened cheese.</title>
        <authorList>
            <consortium name="US DOE Joint Genome Institute (JGI-PGF)"/>
            <person name="Walter F."/>
            <person name="Albersmeier A."/>
            <person name="Kalinowski J."/>
            <person name="Ruckert C."/>
        </authorList>
    </citation>
    <scope>NUCLEOTIDE SEQUENCE</scope>
    <source>
        <strain evidence="11">CGMCC 1.12426</strain>
    </source>
</reference>
<dbReference type="InterPro" id="IPR034746">
    <property type="entry name" value="POTRA"/>
</dbReference>
<dbReference type="GO" id="GO:0005886">
    <property type="term" value="C:plasma membrane"/>
    <property type="evidence" value="ECO:0007669"/>
    <property type="project" value="UniProtKB-SubCell"/>
</dbReference>
<keyword evidence="3 9" id="KW-0997">Cell inner membrane</keyword>
<evidence type="ECO:0000256" key="2">
    <source>
        <dbReference type="ARBA" id="ARBA00022475"/>
    </source>
</evidence>
<dbReference type="InterPro" id="IPR005548">
    <property type="entry name" value="Cell_div_FtsQ/DivIB_C"/>
</dbReference>
<organism evidence="11 12">
    <name type="scientific">Roseibium aquae</name>
    <dbReference type="NCBI Taxonomy" id="1323746"/>
    <lineage>
        <taxon>Bacteria</taxon>
        <taxon>Pseudomonadati</taxon>
        <taxon>Pseudomonadota</taxon>
        <taxon>Alphaproteobacteria</taxon>
        <taxon>Hyphomicrobiales</taxon>
        <taxon>Stappiaceae</taxon>
        <taxon>Roseibium</taxon>
    </lineage>
</organism>
<dbReference type="PANTHER" id="PTHR35851:SF1">
    <property type="entry name" value="CELL DIVISION PROTEIN FTSQ"/>
    <property type="match status" value="1"/>
</dbReference>
<dbReference type="InterPro" id="IPR013685">
    <property type="entry name" value="POTRA_FtsQ_type"/>
</dbReference>
<dbReference type="InterPro" id="IPR026579">
    <property type="entry name" value="FtsQ"/>
</dbReference>
<dbReference type="RefSeq" id="WP_150494307.1">
    <property type="nucleotide sequence ID" value="NZ_BMFA01000001.1"/>
</dbReference>
<evidence type="ECO:0000259" key="10">
    <source>
        <dbReference type="PROSITE" id="PS51779"/>
    </source>
</evidence>
<keyword evidence="2 9" id="KW-1003">Cell membrane</keyword>
<dbReference type="EMBL" id="BMFA01000001">
    <property type="protein sequence ID" value="GGB36726.1"/>
    <property type="molecule type" value="Genomic_DNA"/>
</dbReference>
<reference evidence="11" key="2">
    <citation type="submission" date="2020-09" db="EMBL/GenBank/DDBJ databases">
        <authorList>
            <person name="Sun Q."/>
            <person name="Zhou Y."/>
        </authorList>
    </citation>
    <scope>NUCLEOTIDE SEQUENCE</scope>
    <source>
        <strain evidence="11">CGMCC 1.12426</strain>
    </source>
</reference>
<comment type="caution">
    <text evidence="11">The sequence shown here is derived from an EMBL/GenBank/DDBJ whole genome shotgun (WGS) entry which is preliminary data.</text>
</comment>
<dbReference type="Pfam" id="PF08478">
    <property type="entry name" value="POTRA_1"/>
    <property type="match status" value="1"/>
</dbReference>
<dbReference type="PANTHER" id="PTHR35851">
    <property type="entry name" value="CELL DIVISION PROTEIN FTSQ"/>
    <property type="match status" value="1"/>
</dbReference>
<dbReference type="OrthoDB" id="9783091at2"/>
<proteinExistence type="inferred from homology"/>
<keyword evidence="6 9" id="KW-1133">Transmembrane helix</keyword>
<dbReference type="InterPro" id="IPR045335">
    <property type="entry name" value="FtsQ_C_sf"/>
</dbReference>
<evidence type="ECO:0000256" key="5">
    <source>
        <dbReference type="ARBA" id="ARBA00022692"/>
    </source>
</evidence>
<evidence type="ECO:0000256" key="9">
    <source>
        <dbReference type="HAMAP-Rule" id="MF_00911"/>
    </source>
</evidence>
<evidence type="ECO:0000256" key="8">
    <source>
        <dbReference type="ARBA" id="ARBA00023306"/>
    </source>
</evidence>
<dbReference type="GO" id="GO:0043093">
    <property type="term" value="P:FtsZ-dependent cytokinesis"/>
    <property type="evidence" value="ECO:0007669"/>
    <property type="project" value="UniProtKB-UniRule"/>
</dbReference>
<protein>
    <recommendedName>
        <fullName evidence="9">Cell division protein FtsQ</fullName>
    </recommendedName>
</protein>
<keyword evidence="7 9" id="KW-0472">Membrane</keyword>
<accession>A0A916T9E5</accession>
<gene>
    <name evidence="9 11" type="primary">ftsQ</name>
    <name evidence="11" type="ORF">GCM10011316_06090</name>
</gene>
<name>A0A916T9E5_9HYPH</name>
<evidence type="ECO:0000256" key="6">
    <source>
        <dbReference type="ARBA" id="ARBA00022989"/>
    </source>
</evidence>
<evidence type="ECO:0000313" key="11">
    <source>
        <dbReference type="EMBL" id="GGB36726.1"/>
    </source>
</evidence>
<keyword evidence="5 9" id="KW-0812">Transmembrane</keyword>
<comment type="function">
    <text evidence="9">Essential cell division protein.</text>
</comment>
<dbReference type="GO" id="GO:0090529">
    <property type="term" value="P:cell septum assembly"/>
    <property type="evidence" value="ECO:0007669"/>
    <property type="project" value="InterPro"/>
</dbReference>
<dbReference type="AlphaFoldDB" id="A0A916T9E5"/>
<evidence type="ECO:0000256" key="1">
    <source>
        <dbReference type="ARBA" id="ARBA00004370"/>
    </source>
</evidence>
<evidence type="ECO:0000256" key="4">
    <source>
        <dbReference type="ARBA" id="ARBA00022618"/>
    </source>
</evidence>
<keyword evidence="12" id="KW-1185">Reference proteome</keyword>
<sequence>MLSIRRRHNWNDLTPLEAELASRGRGTSRLNRQPVWRAVGRLAHLPRWAGSSAALGFLGLTLAYSIALGGYGREVSDALLSSVGLGIETVKLSGQSETDDFQVLEALEIDTGDSLVLFDANAARDRLTRLAWVKSASVMKFYPNTLQVRVDEWEPYALWQRGETVSIVTRDGDVITDEVDGRYANLLLVVNHGANRRAGEIMAALEMVPELRPRVRAAFLVGDRRWDLMLENGISLKLPQVGMEKALGEIVYMDAESGLLTRDIVAVDMRIPDRIVVRLSEKAAERRKEMTGPDGRLVNWERDT</sequence>
<evidence type="ECO:0000256" key="7">
    <source>
        <dbReference type="ARBA" id="ARBA00023136"/>
    </source>
</evidence>
<dbReference type="Gene3D" id="3.10.20.310">
    <property type="entry name" value="membrane protein fhac"/>
    <property type="match status" value="1"/>
</dbReference>
<dbReference type="Proteomes" id="UP000605148">
    <property type="component" value="Unassembled WGS sequence"/>
</dbReference>
<dbReference type="Gene3D" id="3.40.50.11690">
    <property type="entry name" value="Cell division protein FtsQ/DivIB"/>
    <property type="match status" value="1"/>
</dbReference>
<dbReference type="GO" id="GO:0032153">
    <property type="term" value="C:cell division site"/>
    <property type="evidence" value="ECO:0007669"/>
    <property type="project" value="UniProtKB-UniRule"/>
</dbReference>
<evidence type="ECO:0000256" key="3">
    <source>
        <dbReference type="ARBA" id="ARBA00022519"/>
    </source>
</evidence>
<feature type="transmembrane region" description="Helical" evidence="9">
    <location>
        <begin position="53"/>
        <end position="72"/>
    </location>
</feature>
<dbReference type="HAMAP" id="MF_00911">
    <property type="entry name" value="FtsQ_subfam"/>
    <property type="match status" value="1"/>
</dbReference>